<proteinExistence type="predicted"/>
<reference evidence="2" key="2">
    <citation type="submission" date="2012-05" db="EMBL/GenBank/DDBJ databases">
        <title>The Genome Annotation of Fusarium oxysporum II5.</title>
        <authorList>
            <consortium name="The Broad Institute Genomics Platform"/>
            <person name="Ma L.-J."/>
            <person name="Corby-Kistler H."/>
            <person name="Broz K."/>
            <person name="Gale L.R."/>
            <person name="Jonkers W."/>
            <person name="O'Donnell K."/>
            <person name="Ploetz R."/>
            <person name="Steinberg C."/>
            <person name="Schwartz D.C."/>
            <person name="VanEtten H."/>
            <person name="Zhou S."/>
            <person name="Young S.K."/>
            <person name="Zeng Q."/>
            <person name="Gargeya S."/>
            <person name="Fitzgerald M."/>
            <person name="Abouelleil A."/>
            <person name="Alvarado L."/>
            <person name="Chapman S.B."/>
            <person name="Gainer-Dewar J."/>
            <person name="Goldberg J."/>
            <person name="Griggs A."/>
            <person name="Gujja S."/>
            <person name="Hansen M."/>
            <person name="Howarth C."/>
            <person name="Imamovic A."/>
            <person name="Ireland A."/>
            <person name="Larimer J."/>
            <person name="McCowan C."/>
            <person name="Murphy C."/>
            <person name="Pearson M."/>
            <person name="Poon T.W."/>
            <person name="Priest M."/>
            <person name="Roberts A."/>
            <person name="Saif S."/>
            <person name="Shea T."/>
            <person name="Sykes S."/>
            <person name="Wortman J."/>
            <person name="Nusbaum C."/>
            <person name="Birren B."/>
        </authorList>
    </citation>
    <scope>NUCLEOTIDE SEQUENCE</scope>
    <source>
        <strain evidence="2">54006</strain>
    </source>
</reference>
<dbReference type="Proteomes" id="UP000030685">
    <property type="component" value="Unassembled WGS sequence"/>
</dbReference>
<feature type="compositionally biased region" description="Polar residues" evidence="1">
    <location>
        <begin position="31"/>
        <end position="44"/>
    </location>
</feature>
<reference evidence="2" key="1">
    <citation type="submission" date="2011-11" db="EMBL/GenBank/DDBJ databases">
        <title>The Genome Sequence of Fusarium oxysporum II5.</title>
        <authorList>
            <consortium name="The Broad Institute Genome Sequencing Platform"/>
            <person name="Ma L.-J."/>
            <person name="Gale L.R."/>
            <person name="Schwartz D.C."/>
            <person name="Zhou S."/>
            <person name="Corby-Kistler H."/>
            <person name="Young S.K."/>
            <person name="Zeng Q."/>
            <person name="Gargeya S."/>
            <person name="Fitzgerald M."/>
            <person name="Haas B."/>
            <person name="Abouelleil A."/>
            <person name="Alvarado L."/>
            <person name="Arachchi H.M."/>
            <person name="Berlin A."/>
            <person name="Brown A."/>
            <person name="Chapman S.B."/>
            <person name="Chen Z."/>
            <person name="Dunbar C."/>
            <person name="Freedman E."/>
            <person name="Gearin G."/>
            <person name="Goldberg J."/>
            <person name="Griggs A."/>
            <person name="Gujja S."/>
            <person name="Heiman D."/>
            <person name="Howarth C."/>
            <person name="Larson L."/>
            <person name="Lui A."/>
            <person name="MacDonald P.J.P."/>
            <person name="Montmayeur A."/>
            <person name="Murphy C."/>
            <person name="Neiman D."/>
            <person name="Pearson M."/>
            <person name="Priest M."/>
            <person name="Roberts A."/>
            <person name="Saif S."/>
            <person name="Shea T."/>
            <person name="Shenoy N."/>
            <person name="Sisk P."/>
            <person name="Stolte C."/>
            <person name="Sykes S."/>
            <person name="Wortman J."/>
            <person name="Nusbaum C."/>
            <person name="Birren B."/>
        </authorList>
    </citation>
    <scope>NUCLEOTIDE SEQUENCE [LARGE SCALE GENOMIC DNA]</scope>
    <source>
        <strain evidence="2">54006</strain>
    </source>
</reference>
<protein>
    <submittedName>
        <fullName evidence="2">Uncharacterized protein</fullName>
    </submittedName>
</protein>
<evidence type="ECO:0000256" key="1">
    <source>
        <dbReference type="SAM" id="MobiDB-lite"/>
    </source>
</evidence>
<dbReference type="GeneID" id="42030065"/>
<dbReference type="EMBL" id="JH658277">
    <property type="protein sequence ID" value="EXM04709.1"/>
    <property type="molecule type" value="Genomic_DNA"/>
</dbReference>
<dbReference type="HOGENOM" id="CLU_3224620_0_0_1"/>
<feature type="region of interest" description="Disordered" evidence="1">
    <location>
        <begin position="1"/>
        <end position="44"/>
    </location>
</feature>
<gene>
    <name evidence="2" type="ORF">FOIG_04890</name>
</gene>
<accession>X0JTT3</accession>
<name>X0JTT3_FUSO5</name>
<organism evidence="2">
    <name type="scientific">Fusarium odoratissimum (strain NRRL 54006)</name>
    <dbReference type="NCBI Taxonomy" id="1089451"/>
    <lineage>
        <taxon>Eukaryota</taxon>
        <taxon>Fungi</taxon>
        <taxon>Dikarya</taxon>
        <taxon>Ascomycota</taxon>
        <taxon>Pezizomycotina</taxon>
        <taxon>Sordariomycetes</taxon>
        <taxon>Hypocreomycetidae</taxon>
        <taxon>Hypocreales</taxon>
        <taxon>Nectriaceae</taxon>
        <taxon>Fusarium</taxon>
        <taxon>Fusarium oxysporum species complex</taxon>
        <taxon>Fusarium oxysporum f. sp. cubense (strain race 4)</taxon>
    </lineage>
</organism>
<dbReference type="RefSeq" id="XP_031066798.1">
    <property type="nucleotide sequence ID" value="XM_031203219.1"/>
</dbReference>
<sequence length="44" mass="4967">MADSEATLKASSSNPTNDERYQLPYSEMWRCNNSSSQKNPISPM</sequence>
<dbReference type="AlphaFoldDB" id="X0JTT3"/>
<dbReference type="VEuPathDB" id="FungiDB:FOIG_04890"/>
<evidence type="ECO:0000313" key="2">
    <source>
        <dbReference type="EMBL" id="EXM04709.1"/>
    </source>
</evidence>